<evidence type="ECO:0000313" key="3">
    <source>
        <dbReference type="RefSeq" id="XP_010248257.1"/>
    </source>
</evidence>
<dbReference type="InParanoid" id="A0A1U7ZIY2"/>
<dbReference type="OrthoDB" id="1935339at2759"/>
<organism evidence="2 3">
    <name type="scientific">Nelumbo nucifera</name>
    <name type="common">Sacred lotus</name>
    <dbReference type="NCBI Taxonomy" id="4432"/>
    <lineage>
        <taxon>Eukaryota</taxon>
        <taxon>Viridiplantae</taxon>
        <taxon>Streptophyta</taxon>
        <taxon>Embryophyta</taxon>
        <taxon>Tracheophyta</taxon>
        <taxon>Spermatophyta</taxon>
        <taxon>Magnoliopsida</taxon>
        <taxon>Proteales</taxon>
        <taxon>Nelumbonaceae</taxon>
        <taxon>Nelumbo</taxon>
    </lineage>
</organism>
<feature type="compositionally biased region" description="Basic and acidic residues" evidence="1">
    <location>
        <begin position="138"/>
        <end position="148"/>
    </location>
</feature>
<dbReference type="AlphaFoldDB" id="A0A1U7ZIY2"/>
<evidence type="ECO:0000256" key="1">
    <source>
        <dbReference type="SAM" id="MobiDB-lite"/>
    </source>
</evidence>
<keyword evidence="2" id="KW-1185">Reference proteome</keyword>
<evidence type="ECO:0000313" key="2">
    <source>
        <dbReference type="Proteomes" id="UP000189703"/>
    </source>
</evidence>
<dbReference type="PANTHER" id="PTHR47361:SF4">
    <property type="entry name" value="RING_U-BOX SUPERFAMILY PROTEIN"/>
    <property type="match status" value="1"/>
</dbReference>
<feature type="compositionally biased region" description="Basic residues" evidence="1">
    <location>
        <begin position="190"/>
        <end position="200"/>
    </location>
</feature>
<feature type="compositionally biased region" description="Basic and acidic residues" evidence="1">
    <location>
        <begin position="161"/>
        <end position="170"/>
    </location>
</feature>
<accession>A0A1U7ZIY2</accession>
<dbReference type="eggNOG" id="ENOG502QRND">
    <property type="taxonomic scope" value="Eukaryota"/>
</dbReference>
<dbReference type="KEGG" id="nnu:104591167"/>
<dbReference type="RefSeq" id="XP_010248257.1">
    <property type="nucleotide sequence ID" value="XM_010249955.2"/>
</dbReference>
<proteinExistence type="predicted"/>
<name>A0A1U7ZIY2_NELNU</name>
<gene>
    <name evidence="3" type="primary">LOC104591167</name>
</gene>
<dbReference type="PANTHER" id="PTHR47361">
    <property type="entry name" value="RING/U-BOX SUPERFAMILY PROTEIN"/>
    <property type="match status" value="1"/>
</dbReference>
<reference evidence="3" key="1">
    <citation type="submission" date="2025-08" db="UniProtKB">
        <authorList>
            <consortium name="RefSeq"/>
        </authorList>
    </citation>
    <scope>IDENTIFICATION</scope>
</reference>
<dbReference type="FunCoup" id="A0A1U7ZIY2">
    <property type="interactions" value="2281"/>
</dbReference>
<feature type="region of interest" description="Disordered" evidence="1">
    <location>
        <begin position="138"/>
        <end position="200"/>
    </location>
</feature>
<dbReference type="Proteomes" id="UP000189703">
    <property type="component" value="Unplaced"/>
</dbReference>
<dbReference type="OMA" id="WFQPLEA"/>
<sequence length="200" mass="23000">MTRGFTNSSSFPGLYSVTCILRWATYNQKPTCPPSCPQCKHPFESLNVHRSLDGSIHDYMFEESVCLLLRASWFTPLAVEVQEEVYDEFDDLYEYQYEYEYEDEEDDDLDEGYFISSSSIRIGNRRWGDNGYVRAGRKEARPVNRENFQDNGAGPSHGSKKKEAVKDTTGRRAKRALKREAADKAAAAKHQQHLVRLGRK</sequence>
<dbReference type="STRING" id="4432.A0A1U7ZIY2"/>
<dbReference type="GeneID" id="104591167"/>
<protein>
    <submittedName>
        <fullName evidence="3">Uncharacterized protein LOC104591167</fullName>
    </submittedName>
</protein>